<keyword evidence="1" id="KW-1133">Transmembrane helix</keyword>
<feature type="transmembrane region" description="Helical" evidence="1">
    <location>
        <begin position="103"/>
        <end position="122"/>
    </location>
</feature>
<dbReference type="RefSeq" id="WP_042592649.1">
    <property type="nucleotide sequence ID" value="NZ_CIKF01000002.1"/>
</dbReference>
<dbReference type="Proteomes" id="UP000268669">
    <property type="component" value="Chromosome"/>
</dbReference>
<keyword evidence="1" id="KW-0472">Membrane</keyword>
<accession>A0ABN5R166</accession>
<proteinExistence type="predicted"/>
<evidence type="ECO:0000313" key="2">
    <source>
        <dbReference type="EMBL" id="AYW90451.1"/>
    </source>
</evidence>
<protein>
    <submittedName>
        <fullName evidence="2">Uncharacterized protein</fullName>
    </submittedName>
</protein>
<evidence type="ECO:0000313" key="3">
    <source>
        <dbReference type="Proteomes" id="UP000268669"/>
    </source>
</evidence>
<keyword evidence="1" id="KW-0812">Transmembrane</keyword>
<dbReference type="EMBL" id="CP033713">
    <property type="protein sequence ID" value="AYW90451.1"/>
    <property type="molecule type" value="Genomic_DNA"/>
</dbReference>
<feature type="transmembrane region" description="Helical" evidence="1">
    <location>
        <begin position="29"/>
        <end position="47"/>
    </location>
</feature>
<feature type="transmembrane region" description="Helical" evidence="1">
    <location>
        <begin position="59"/>
        <end position="83"/>
    </location>
</feature>
<keyword evidence="3" id="KW-1185">Reference proteome</keyword>
<sequence length="350" mass="40914">MIKLMLFVLYLVLMFISYKKKWINKSQFFQTIVYGFWGAITLTYGIITLQDISKPGINFGSGILFFSSSILVILVGIVSIIWAMLAFPKLRDKATPIKNIKYINNYTIPILLIAPLFISLSLDSSASSIQAKKLNFSSEKEFSEAKKQNIYNIDEFTKYLADKKIKDAIIVAAKAEEDRISAETKAEKDNIAAAEQEKKDSEYTLIVKDSLTNSSDSDIILKFEKNNEFELSVLEEIQSYQNESFQQHRAAMMFRDYGVRLSDFDKLIRPKCSESIDELDRQYKNETGLWKPFSWYKDKDLLESEHKYRDNYNKVFFKEHRRQMKKMMRCFHDLSQELPNHSPRPKPKFY</sequence>
<name>A0ABN5R166_YERPU</name>
<evidence type="ECO:0000256" key="1">
    <source>
        <dbReference type="SAM" id="Phobius"/>
    </source>
</evidence>
<organism evidence="2 3">
    <name type="scientific">Yersinia pseudotuberculosis</name>
    <dbReference type="NCBI Taxonomy" id="633"/>
    <lineage>
        <taxon>Bacteria</taxon>
        <taxon>Pseudomonadati</taxon>
        <taxon>Pseudomonadota</taxon>
        <taxon>Gammaproteobacteria</taxon>
        <taxon>Enterobacterales</taxon>
        <taxon>Yersiniaceae</taxon>
        <taxon>Yersinia</taxon>
    </lineage>
</organism>
<reference evidence="2" key="1">
    <citation type="submission" date="2018-11" db="EMBL/GenBank/DDBJ databases">
        <title>FDA dAtabase for Regulatory Grade micrObial Sequences (FDA-ARGOS): Supporting development and validation of Infectious Disease Dx tests.</title>
        <authorList>
            <person name="Bliska J."/>
            <person name="Cleland M.-M."/>
            <person name="Tallon L."/>
            <person name="Sadzewicz L."/>
            <person name="Zhao X."/>
            <person name="Vavikolanu K."/>
            <person name="Mehta A."/>
            <person name="Aluvathingal J."/>
            <person name="Nadendla S."/>
            <person name="Yan Y."/>
            <person name="Sichtig H."/>
        </authorList>
    </citation>
    <scope>NUCLEOTIDE SEQUENCE [LARGE SCALE GENOMIC DNA]</scope>
    <source>
        <strain evidence="2">FDAARGOS_581</strain>
    </source>
</reference>
<gene>
    <name evidence="2" type="ORF">EGX47_03275</name>
</gene>